<evidence type="ECO:0000256" key="8">
    <source>
        <dbReference type="SAM" id="MobiDB-lite"/>
    </source>
</evidence>
<dbReference type="GO" id="GO:0004674">
    <property type="term" value="F:protein serine/threonine kinase activity"/>
    <property type="evidence" value="ECO:0007669"/>
    <property type="project" value="UniProtKB-KW"/>
</dbReference>
<keyword evidence="11" id="KW-1185">Reference proteome</keyword>
<keyword evidence="4 10" id="KW-0418">Kinase</keyword>
<feature type="region of interest" description="Disordered" evidence="8">
    <location>
        <begin position="348"/>
        <end position="414"/>
    </location>
</feature>
<keyword evidence="3 6" id="KW-0547">Nucleotide-binding</keyword>
<dbReference type="FunFam" id="3.30.200.20:FF:000003">
    <property type="entry name" value="Non-specific serine/threonine protein kinase"/>
    <property type="match status" value="1"/>
</dbReference>
<dbReference type="GO" id="GO:0005737">
    <property type="term" value="C:cytoplasm"/>
    <property type="evidence" value="ECO:0007669"/>
    <property type="project" value="TreeGrafter"/>
</dbReference>
<dbReference type="SUPFAM" id="SSF56112">
    <property type="entry name" value="Protein kinase-like (PK-like)"/>
    <property type="match status" value="1"/>
</dbReference>
<dbReference type="EMBL" id="MCGE01000040">
    <property type="protein sequence ID" value="ORZ06268.1"/>
    <property type="molecule type" value="Genomic_DNA"/>
</dbReference>
<dbReference type="AlphaFoldDB" id="A0A1X2HZW8"/>
<keyword evidence="2" id="KW-0808">Transferase</keyword>
<evidence type="ECO:0000256" key="3">
    <source>
        <dbReference type="ARBA" id="ARBA00022741"/>
    </source>
</evidence>
<dbReference type="Pfam" id="PF00069">
    <property type="entry name" value="Pkinase"/>
    <property type="match status" value="1"/>
</dbReference>
<name>A0A1X2HZW8_9FUNG</name>
<dbReference type="STRING" id="90262.A0A1X2HZW8"/>
<dbReference type="PROSITE" id="PS00107">
    <property type="entry name" value="PROTEIN_KINASE_ATP"/>
    <property type="match status" value="1"/>
</dbReference>
<reference evidence="10 11" key="1">
    <citation type="submission" date="2016-07" db="EMBL/GenBank/DDBJ databases">
        <title>Pervasive Adenine N6-methylation of Active Genes in Fungi.</title>
        <authorList>
            <consortium name="DOE Joint Genome Institute"/>
            <person name="Mondo S.J."/>
            <person name="Dannebaum R.O."/>
            <person name="Kuo R.C."/>
            <person name="Labutti K."/>
            <person name="Haridas S."/>
            <person name="Kuo A."/>
            <person name="Salamov A."/>
            <person name="Ahrendt S.R."/>
            <person name="Lipzen A."/>
            <person name="Sullivan W."/>
            <person name="Andreopoulos W.B."/>
            <person name="Clum A."/>
            <person name="Lindquist E."/>
            <person name="Daum C."/>
            <person name="Ramamoorthy G.K."/>
            <person name="Gryganskyi A."/>
            <person name="Culley D."/>
            <person name="Magnuson J.K."/>
            <person name="James T.Y."/>
            <person name="O'Malley M.A."/>
            <person name="Stajich J.E."/>
            <person name="Spatafora J.W."/>
            <person name="Visel A."/>
            <person name="Grigoriev I.V."/>
        </authorList>
    </citation>
    <scope>NUCLEOTIDE SEQUENCE [LARGE SCALE GENOMIC DNA]</scope>
    <source>
        <strain evidence="10 11">NRRL 1336</strain>
    </source>
</reference>
<dbReference type="OrthoDB" id="193931at2759"/>
<feature type="compositionally biased region" description="Low complexity" evidence="8">
    <location>
        <begin position="1"/>
        <end position="19"/>
    </location>
</feature>
<dbReference type="PANTHER" id="PTHR24346">
    <property type="entry name" value="MAP/MICROTUBULE AFFINITY-REGULATING KINASE"/>
    <property type="match status" value="1"/>
</dbReference>
<feature type="region of interest" description="Disordered" evidence="8">
    <location>
        <begin position="1"/>
        <end position="36"/>
    </location>
</feature>
<gene>
    <name evidence="10" type="ORF">BCR42DRAFT_427397</name>
</gene>
<dbReference type="FunFam" id="1.10.510.10:FF:000571">
    <property type="entry name" value="Maternal embryonic leucine zipper kinase"/>
    <property type="match status" value="1"/>
</dbReference>
<protein>
    <submittedName>
        <fullName evidence="10">Kinase-like domain-containing protein</fullName>
    </submittedName>
</protein>
<feature type="compositionally biased region" description="Polar residues" evidence="8">
    <location>
        <begin position="390"/>
        <end position="403"/>
    </location>
</feature>
<dbReference type="GO" id="GO:0035556">
    <property type="term" value="P:intracellular signal transduction"/>
    <property type="evidence" value="ECO:0007669"/>
    <property type="project" value="TreeGrafter"/>
</dbReference>
<evidence type="ECO:0000256" key="1">
    <source>
        <dbReference type="ARBA" id="ARBA00022527"/>
    </source>
</evidence>
<keyword evidence="1 7" id="KW-0723">Serine/threonine-protein kinase</keyword>
<dbReference type="Proteomes" id="UP000193560">
    <property type="component" value="Unassembled WGS sequence"/>
</dbReference>
<feature type="binding site" evidence="6">
    <location>
        <position position="96"/>
    </location>
    <ligand>
        <name>ATP</name>
        <dbReference type="ChEBI" id="CHEBI:30616"/>
    </ligand>
</feature>
<dbReference type="PANTHER" id="PTHR24346:SF110">
    <property type="entry name" value="NON-SPECIFIC SERINE_THREONINE PROTEIN KINASE"/>
    <property type="match status" value="1"/>
</dbReference>
<evidence type="ECO:0000259" key="9">
    <source>
        <dbReference type="PROSITE" id="PS50011"/>
    </source>
</evidence>
<organism evidence="10 11">
    <name type="scientific">Absidia repens</name>
    <dbReference type="NCBI Taxonomy" id="90262"/>
    <lineage>
        <taxon>Eukaryota</taxon>
        <taxon>Fungi</taxon>
        <taxon>Fungi incertae sedis</taxon>
        <taxon>Mucoromycota</taxon>
        <taxon>Mucoromycotina</taxon>
        <taxon>Mucoromycetes</taxon>
        <taxon>Mucorales</taxon>
        <taxon>Cunninghamellaceae</taxon>
        <taxon>Absidia</taxon>
    </lineage>
</organism>
<comment type="similarity">
    <text evidence="7">Belongs to the protein kinase superfamily.</text>
</comment>
<dbReference type="GO" id="GO:0005524">
    <property type="term" value="F:ATP binding"/>
    <property type="evidence" value="ECO:0007669"/>
    <property type="project" value="UniProtKB-UniRule"/>
</dbReference>
<dbReference type="PROSITE" id="PS00108">
    <property type="entry name" value="PROTEIN_KINASE_ST"/>
    <property type="match status" value="1"/>
</dbReference>
<evidence type="ECO:0000313" key="11">
    <source>
        <dbReference type="Proteomes" id="UP000193560"/>
    </source>
</evidence>
<evidence type="ECO:0000256" key="5">
    <source>
        <dbReference type="ARBA" id="ARBA00022840"/>
    </source>
</evidence>
<keyword evidence="5 6" id="KW-0067">ATP-binding</keyword>
<dbReference type="Gene3D" id="1.10.510.10">
    <property type="entry name" value="Transferase(Phosphotransferase) domain 1"/>
    <property type="match status" value="1"/>
</dbReference>
<evidence type="ECO:0000256" key="7">
    <source>
        <dbReference type="RuleBase" id="RU000304"/>
    </source>
</evidence>
<comment type="caution">
    <text evidence="10">The sequence shown here is derived from an EMBL/GenBank/DDBJ whole genome shotgun (WGS) entry which is preliminary data.</text>
</comment>
<dbReference type="SMART" id="SM00220">
    <property type="entry name" value="S_TKc"/>
    <property type="match status" value="1"/>
</dbReference>
<evidence type="ECO:0000256" key="4">
    <source>
        <dbReference type="ARBA" id="ARBA00022777"/>
    </source>
</evidence>
<dbReference type="InterPro" id="IPR000719">
    <property type="entry name" value="Prot_kinase_dom"/>
</dbReference>
<evidence type="ECO:0000256" key="6">
    <source>
        <dbReference type="PROSITE-ProRule" id="PRU10141"/>
    </source>
</evidence>
<evidence type="ECO:0000256" key="2">
    <source>
        <dbReference type="ARBA" id="ARBA00022679"/>
    </source>
</evidence>
<dbReference type="InterPro" id="IPR017441">
    <property type="entry name" value="Protein_kinase_ATP_BS"/>
</dbReference>
<sequence length="462" mass="51630">MDSTIIGNNINTGNSNDDNLSTPENDAIKEKGDDATSSLTDSECSSCASCPSFVNQDTSLGPYRLLKTLGIGEFGKIKLGLHTDTKQKVAVKVIRKSRIGPEIGRAESEIQILKSLVHPHILNLIEVIETDTRSGIIMEYCSGGELFEYILEHRSLDEDVARNLFGQLISGVNYMHEKGIVHRDLKLENILFLDSEQTHVIIADFGFATNEHNNGRLSKNCGSPTYAAPELVYPSKGYRGDLVDVWSCGVILYCMVLGFLPFDDDPNNNDLNLHTTYRIIRSTSIMTFPGFVSDEAQDLIRNMLQSDPAKRYSMKDVMNHPWFVDNRRPPLFDMSIEQLEHEALLSRRTKEQNQPLTNHAAVADENRNNEITNDLAPPSLVNQHHPVTDQDASSSKLSEQHASLQEKHESPAMAAQPEQCIDLLETQSPSPPLSSKKNPPPSSIFYTLKSRLKQFICIPVRK</sequence>
<dbReference type="InterPro" id="IPR008271">
    <property type="entry name" value="Ser/Thr_kinase_AS"/>
</dbReference>
<dbReference type="PROSITE" id="PS50011">
    <property type="entry name" value="PROTEIN_KINASE_DOM"/>
    <property type="match status" value="1"/>
</dbReference>
<dbReference type="InterPro" id="IPR011009">
    <property type="entry name" value="Kinase-like_dom_sf"/>
</dbReference>
<feature type="domain" description="Protein kinase" evidence="9">
    <location>
        <begin position="63"/>
        <end position="323"/>
    </location>
</feature>
<proteinExistence type="inferred from homology"/>
<evidence type="ECO:0000313" key="10">
    <source>
        <dbReference type="EMBL" id="ORZ06268.1"/>
    </source>
</evidence>
<dbReference type="CDD" id="cd14003">
    <property type="entry name" value="STKc_AMPK-like"/>
    <property type="match status" value="1"/>
</dbReference>
<accession>A0A1X2HZW8</accession>